<proteinExistence type="predicted"/>
<dbReference type="OrthoDB" id="255848at2"/>
<feature type="transmembrane region" description="Helical" evidence="1">
    <location>
        <begin position="25"/>
        <end position="48"/>
    </location>
</feature>
<sequence length="359" mass="39161">MQIRSVPTDTRSFNNRRREDHGSGFTLVELLVVIAIIGVLVGLLLPAVQAARESARRMQCSNQLRQMVLAAANFESAFKKLPEGPMDGDPEAVTTSGTPNTSGFPADACCRAATRRGWSPQYKILPFMEGSNVYELGHDGPPTWPAVTNASNEDEVAQSLVVGFYCPTRRSPTGYGSGKFGRTDYAGCAGFFHGRPDTEVDFIPDAPLGAPAQGTRSRSNCSLVYQSKGAIVWPGEGDARRYSDIEDGTTHSILFAEKALNLSQHGRDGGDNERWNNPGWDPCVVRWHFPPKSDFNTYAPDPSSNRTNWNRYFGGPHTGGLNVGFCDGSVRFFNFQVDAALWKNLCVIDDGQVISGEAL</sequence>
<evidence type="ECO:0000256" key="1">
    <source>
        <dbReference type="SAM" id="Phobius"/>
    </source>
</evidence>
<evidence type="ECO:0000313" key="4">
    <source>
        <dbReference type="Proteomes" id="UP000318538"/>
    </source>
</evidence>
<dbReference type="InterPro" id="IPR012902">
    <property type="entry name" value="N_methyl_site"/>
</dbReference>
<dbReference type="InterPro" id="IPR045584">
    <property type="entry name" value="Pilin-like"/>
</dbReference>
<dbReference type="KEGG" id="rlc:K227x_51890"/>
<dbReference type="AlphaFoldDB" id="A0A517NI92"/>
<protein>
    <submittedName>
        <fullName evidence="3">Type II secretion system protein G</fullName>
    </submittedName>
</protein>
<keyword evidence="4" id="KW-1185">Reference proteome</keyword>
<dbReference type="PANTHER" id="PTHR30093:SF2">
    <property type="entry name" value="TYPE II SECRETION SYSTEM PROTEIN H"/>
    <property type="match status" value="1"/>
</dbReference>
<keyword evidence="1" id="KW-0472">Membrane</keyword>
<reference evidence="3 4" key="1">
    <citation type="submission" date="2019-02" db="EMBL/GenBank/DDBJ databases">
        <title>Deep-cultivation of Planctomycetes and their phenomic and genomic characterization uncovers novel biology.</title>
        <authorList>
            <person name="Wiegand S."/>
            <person name="Jogler M."/>
            <person name="Boedeker C."/>
            <person name="Pinto D."/>
            <person name="Vollmers J."/>
            <person name="Rivas-Marin E."/>
            <person name="Kohn T."/>
            <person name="Peeters S.H."/>
            <person name="Heuer A."/>
            <person name="Rast P."/>
            <person name="Oberbeckmann S."/>
            <person name="Bunk B."/>
            <person name="Jeske O."/>
            <person name="Meyerdierks A."/>
            <person name="Storesund J.E."/>
            <person name="Kallscheuer N."/>
            <person name="Luecker S."/>
            <person name="Lage O.M."/>
            <person name="Pohl T."/>
            <person name="Merkel B.J."/>
            <person name="Hornburger P."/>
            <person name="Mueller R.-W."/>
            <person name="Bruemmer F."/>
            <person name="Labrenz M."/>
            <person name="Spormann A.M."/>
            <person name="Op den Camp H."/>
            <person name="Overmann J."/>
            <person name="Amann R."/>
            <person name="Jetten M.S.M."/>
            <person name="Mascher T."/>
            <person name="Medema M.H."/>
            <person name="Devos D.P."/>
            <person name="Kaster A.-K."/>
            <person name="Ovreas L."/>
            <person name="Rohde M."/>
            <person name="Galperin M.Y."/>
            <person name="Jogler C."/>
        </authorList>
    </citation>
    <scope>NUCLEOTIDE SEQUENCE [LARGE SCALE GENOMIC DNA]</scope>
    <source>
        <strain evidence="3 4">K22_7</strain>
    </source>
</reference>
<keyword evidence="1" id="KW-0812">Transmembrane</keyword>
<dbReference type="NCBIfam" id="TIGR04294">
    <property type="entry name" value="pre_pil_HX9DG"/>
    <property type="match status" value="1"/>
</dbReference>
<dbReference type="EMBL" id="CP036525">
    <property type="protein sequence ID" value="QDT06773.1"/>
    <property type="molecule type" value="Genomic_DNA"/>
</dbReference>
<dbReference type="PROSITE" id="PS00409">
    <property type="entry name" value="PROKAR_NTER_METHYL"/>
    <property type="match status" value="1"/>
</dbReference>
<accession>A0A517NI92</accession>
<dbReference type="PANTHER" id="PTHR30093">
    <property type="entry name" value="GENERAL SECRETION PATHWAY PROTEIN G"/>
    <property type="match status" value="1"/>
</dbReference>
<dbReference type="InterPro" id="IPR027558">
    <property type="entry name" value="Pre_pil_HX9DG_C"/>
</dbReference>
<dbReference type="Pfam" id="PF07596">
    <property type="entry name" value="SBP_bac_10"/>
    <property type="match status" value="1"/>
</dbReference>
<gene>
    <name evidence="3" type="primary">pulG_1</name>
    <name evidence="3" type="ORF">K227x_51890</name>
</gene>
<dbReference type="NCBIfam" id="TIGR02532">
    <property type="entry name" value="IV_pilin_GFxxxE"/>
    <property type="match status" value="1"/>
</dbReference>
<dbReference type="Pfam" id="PF07963">
    <property type="entry name" value="N_methyl"/>
    <property type="match status" value="1"/>
</dbReference>
<evidence type="ECO:0000313" key="3">
    <source>
        <dbReference type="EMBL" id="QDT06773.1"/>
    </source>
</evidence>
<dbReference type="SUPFAM" id="SSF54523">
    <property type="entry name" value="Pili subunits"/>
    <property type="match status" value="1"/>
</dbReference>
<dbReference type="Proteomes" id="UP000318538">
    <property type="component" value="Chromosome"/>
</dbReference>
<keyword evidence="1" id="KW-1133">Transmembrane helix</keyword>
<organism evidence="3 4">
    <name type="scientific">Rubripirellula lacrimiformis</name>
    <dbReference type="NCBI Taxonomy" id="1930273"/>
    <lineage>
        <taxon>Bacteria</taxon>
        <taxon>Pseudomonadati</taxon>
        <taxon>Planctomycetota</taxon>
        <taxon>Planctomycetia</taxon>
        <taxon>Pirellulales</taxon>
        <taxon>Pirellulaceae</taxon>
        <taxon>Rubripirellula</taxon>
    </lineage>
</organism>
<dbReference type="Gene3D" id="3.30.700.10">
    <property type="entry name" value="Glycoprotein, Type 4 Pilin"/>
    <property type="match status" value="1"/>
</dbReference>
<name>A0A517NI92_9BACT</name>
<evidence type="ECO:0000259" key="2">
    <source>
        <dbReference type="Pfam" id="PF07596"/>
    </source>
</evidence>
<dbReference type="InterPro" id="IPR011453">
    <property type="entry name" value="DUF1559"/>
</dbReference>
<feature type="domain" description="DUF1559" evidence="2">
    <location>
        <begin position="49"/>
        <end position="339"/>
    </location>
</feature>